<keyword evidence="4" id="KW-0808">Transferase</keyword>
<comment type="subcellular location">
    <subcellularLocation>
        <location evidence="2">Endomembrane system</location>
    </subcellularLocation>
    <subcellularLocation>
        <location evidence="1">Membrane</location>
        <topology evidence="1">Multi-pass membrane protein</topology>
    </subcellularLocation>
</comment>
<feature type="transmembrane region" description="Helical" evidence="14">
    <location>
        <begin position="339"/>
        <end position="360"/>
    </location>
</feature>
<keyword evidence="5 14" id="KW-0812">Transmembrane</keyword>
<dbReference type="GO" id="GO:0000278">
    <property type="term" value="P:mitotic cell cycle"/>
    <property type="evidence" value="ECO:0007669"/>
    <property type="project" value="UniProtKB-ARBA"/>
</dbReference>
<dbReference type="GO" id="GO:0009555">
    <property type="term" value="P:pollen development"/>
    <property type="evidence" value="ECO:0007669"/>
    <property type="project" value="UniProtKB-ARBA"/>
</dbReference>
<evidence type="ECO:0000256" key="5">
    <source>
        <dbReference type="ARBA" id="ARBA00022692"/>
    </source>
</evidence>
<dbReference type="SMART" id="SM00184">
    <property type="entry name" value="RING"/>
    <property type="match status" value="1"/>
</dbReference>
<comment type="pathway">
    <text evidence="3">Protein modification; protein ubiquitination.</text>
</comment>
<sequence length="488" mass="53679">MATTDEIPASSSSSAAASINRDTGSSSSYSTNRESSGASSSSTSASQVCEEEEARGRNQEQQHPHQSTQPEREQQQNGVRFRGILFSFDDASVIRDDTWSCVIVVLTFWFFVAMTVILGVYGPASLSLGPNTSLLIEPNPIFVQSIKVEELEDKNPAPMLYGFYKAPPLDVVDNWSIVYNVSVAADSHKEWIFYLNVGSEIHISYSVNSQSSPIFLVIAQGNEGLAEWLEDPTYPNTALSWNIIQGSGTVQLNIWRSSFYYLALGNMNSDKAEVELNLTVRAFLYNTTTAYSNCNFTDSMCSSKVLFPVGNAIVLTSPHPKQGSLGDEWNVKLSYGPRWATYIVGTAGMVVLMVAVFNFLNNFRCIWEEGTAGQFSEAAPDRAPLLSHKDDDMSSWGSSYDSLSNDEDDHEDLLTGGSLEGQTSRDGEDGNNIRRLCAICFDAPRDCFFLPCGHCVACFACGTRIVESAGTCPICRRNMKKVRKIFTV</sequence>
<evidence type="ECO:0000256" key="8">
    <source>
        <dbReference type="ARBA" id="ARBA00022786"/>
    </source>
</evidence>
<evidence type="ECO:0000256" key="4">
    <source>
        <dbReference type="ARBA" id="ARBA00022679"/>
    </source>
</evidence>
<accession>A0A2P2LQ65</accession>
<dbReference type="SUPFAM" id="SSF57850">
    <property type="entry name" value="RING/U-box"/>
    <property type="match status" value="1"/>
</dbReference>
<dbReference type="InterPro" id="IPR032008">
    <property type="entry name" value="APD1-4_N"/>
</dbReference>
<dbReference type="Pfam" id="PF16041">
    <property type="entry name" value="APD1-4_M"/>
    <property type="match status" value="1"/>
</dbReference>
<feature type="compositionally biased region" description="Low complexity" evidence="13">
    <location>
        <begin position="25"/>
        <end position="46"/>
    </location>
</feature>
<evidence type="ECO:0000259" key="15">
    <source>
        <dbReference type="PROSITE" id="PS50089"/>
    </source>
</evidence>
<evidence type="ECO:0000256" key="3">
    <source>
        <dbReference type="ARBA" id="ARBA00004906"/>
    </source>
</evidence>
<dbReference type="GO" id="GO:0008270">
    <property type="term" value="F:zinc ion binding"/>
    <property type="evidence" value="ECO:0007669"/>
    <property type="project" value="UniProtKB-KW"/>
</dbReference>
<keyword evidence="11 14" id="KW-0472">Membrane</keyword>
<reference evidence="16" key="1">
    <citation type="submission" date="2018-02" db="EMBL/GenBank/DDBJ databases">
        <title>Rhizophora mucronata_Transcriptome.</title>
        <authorList>
            <person name="Meera S.P."/>
            <person name="Sreeshan A."/>
            <person name="Augustine A."/>
        </authorList>
    </citation>
    <scope>NUCLEOTIDE SEQUENCE</scope>
    <source>
        <tissue evidence="16">Leaf</tissue>
    </source>
</reference>
<evidence type="ECO:0000256" key="9">
    <source>
        <dbReference type="ARBA" id="ARBA00022833"/>
    </source>
</evidence>
<dbReference type="GO" id="GO:0005768">
    <property type="term" value="C:endosome"/>
    <property type="evidence" value="ECO:0007669"/>
    <property type="project" value="TreeGrafter"/>
</dbReference>
<dbReference type="GO" id="GO:0009705">
    <property type="term" value="C:plant-type vacuole membrane"/>
    <property type="evidence" value="ECO:0007669"/>
    <property type="project" value="TreeGrafter"/>
</dbReference>
<evidence type="ECO:0000256" key="2">
    <source>
        <dbReference type="ARBA" id="ARBA00004308"/>
    </source>
</evidence>
<dbReference type="GO" id="GO:0016567">
    <property type="term" value="P:protein ubiquitination"/>
    <property type="evidence" value="ECO:0007669"/>
    <property type="project" value="TreeGrafter"/>
</dbReference>
<evidence type="ECO:0000256" key="14">
    <source>
        <dbReference type="SAM" id="Phobius"/>
    </source>
</evidence>
<dbReference type="Pfam" id="PF16040">
    <property type="entry name" value="APD1-4_N"/>
    <property type="match status" value="1"/>
</dbReference>
<keyword evidence="10 14" id="KW-1133">Transmembrane helix</keyword>
<evidence type="ECO:0000256" key="1">
    <source>
        <dbReference type="ARBA" id="ARBA00004141"/>
    </source>
</evidence>
<evidence type="ECO:0000256" key="7">
    <source>
        <dbReference type="ARBA" id="ARBA00022771"/>
    </source>
</evidence>
<dbReference type="InterPro" id="IPR032010">
    <property type="entry name" value="APD1-4_M"/>
</dbReference>
<dbReference type="Pfam" id="PF13920">
    <property type="entry name" value="zf-C3HC4_3"/>
    <property type="match status" value="1"/>
</dbReference>
<keyword evidence="8" id="KW-0833">Ubl conjugation pathway</keyword>
<evidence type="ECO:0000256" key="6">
    <source>
        <dbReference type="ARBA" id="ARBA00022723"/>
    </source>
</evidence>
<feature type="region of interest" description="Disordered" evidence="13">
    <location>
        <begin position="389"/>
        <end position="427"/>
    </location>
</feature>
<keyword evidence="9" id="KW-0862">Zinc</keyword>
<evidence type="ECO:0000256" key="12">
    <source>
        <dbReference type="PROSITE-ProRule" id="PRU00175"/>
    </source>
</evidence>
<feature type="region of interest" description="Disordered" evidence="13">
    <location>
        <begin position="1"/>
        <end position="76"/>
    </location>
</feature>
<proteinExistence type="predicted"/>
<organism evidence="16">
    <name type="scientific">Rhizophora mucronata</name>
    <name type="common">Asiatic mangrove</name>
    <dbReference type="NCBI Taxonomy" id="61149"/>
    <lineage>
        <taxon>Eukaryota</taxon>
        <taxon>Viridiplantae</taxon>
        <taxon>Streptophyta</taxon>
        <taxon>Embryophyta</taxon>
        <taxon>Tracheophyta</taxon>
        <taxon>Spermatophyta</taxon>
        <taxon>Magnoliopsida</taxon>
        <taxon>eudicotyledons</taxon>
        <taxon>Gunneridae</taxon>
        <taxon>Pentapetalae</taxon>
        <taxon>rosids</taxon>
        <taxon>fabids</taxon>
        <taxon>Malpighiales</taxon>
        <taxon>Rhizophoraceae</taxon>
        <taxon>Rhizophora</taxon>
    </lineage>
</organism>
<dbReference type="PROSITE" id="PS50089">
    <property type="entry name" value="ZF_RING_2"/>
    <property type="match status" value="1"/>
</dbReference>
<dbReference type="PANTHER" id="PTHR46858:SF5">
    <property type="entry name" value="E3 UBIQUITIN-PROTEIN LIGASE APD1-RELATED"/>
    <property type="match status" value="1"/>
</dbReference>
<name>A0A2P2LQ65_RHIMU</name>
<evidence type="ECO:0000256" key="13">
    <source>
        <dbReference type="SAM" id="MobiDB-lite"/>
    </source>
</evidence>
<feature type="domain" description="RING-type" evidence="15">
    <location>
        <begin position="437"/>
        <end position="476"/>
    </location>
</feature>
<dbReference type="InterPro" id="IPR013083">
    <property type="entry name" value="Znf_RING/FYVE/PHD"/>
</dbReference>
<keyword evidence="7 12" id="KW-0863">Zinc-finger</keyword>
<dbReference type="FunFam" id="3.30.40.10:FF:000658">
    <property type="entry name" value="E3 ubiquitin-protein ligase APD2"/>
    <property type="match status" value="1"/>
</dbReference>
<dbReference type="Gene3D" id="3.30.40.10">
    <property type="entry name" value="Zinc/RING finger domain, C3HC4 (zinc finger)"/>
    <property type="match status" value="1"/>
</dbReference>
<dbReference type="EMBL" id="GGEC01039624">
    <property type="protein sequence ID" value="MBX20108.1"/>
    <property type="molecule type" value="Transcribed_RNA"/>
</dbReference>
<feature type="compositionally biased region" description="Basic and acidic residues" evidence="13">
    <location>
        <begin position="54"/>
        <end position="63"/>
    </location>
</feature>
<dbReference type="GO" id="GO:0061630">
    <property type="term" value="F:ubiquitin protein ligase activity"/>
    <property type="evidence" value="ECO:0007669"/>
    <property type="project" value="TreeGrafter"/>
</dbReference>
<evidence type="ECO:0000256" key="10">
    <source>
        <dbReference type="ARBA" id="ARBA00022989"/>
    </source>
</evidence>
<dbReference type="PANTHER" id="PTHR46858">
    <property type="entry name" value="OS05G0521000 PROTEIN"/>
    <property type="match status" value="1"/>
</dbReference>
<evidence type="ECO:0000256" key="11">
    <source>
        <dbReference type="ARBA" id="ARBA00023136"/>
    </source>
</evidence>
<evidence type="ECO:0000313" key="16">
    <source>
        <dbReference type="EMBL" id="MBX20108.1"/>
    </source>
</evidence>
<feature type="transmembrane region" description="Helical" evidence="14">
    <location>
        <begin position="101"/>
        <end position="121"/>
    </location>
</feature>
<dbReference type="InterPro" id="IPR001841">
    <property type="entry name" value="Znf_RING"/>
</dbReference>
<protein>
    <submittedName>
        <fullName evidence="16">Uncharacterized protein MANES_09G105000</fullName>
    </submittedName>
</protein>
<feature type="compositionally biased region" description="Low complexity" evidence="13">
    <location>
        <begin position="9"/>
        <end position="18"/>
    </location>
</feature>
<keyword evidence="6" id="KW-0479">Metal-binding</keyword>
<dbReference type="AlphaFoldDB" id="A0A2P2LQ65"/>